<gene>
    <name evidence="1" type="ORF">E6O75_ATG03337</name>
</gene>
<comment type="caution">
    <text evidence="1">The sequence shown here is derived from an EMBL/GenBank/DDBJ whole genome shotgun (WGS) entry which is preliminary data.</text>
</comment>
<proteinExistence type="predicted"/>
<sequence length="128" mass="14297">MTAVFEIMRVCDMMTIYETSRIGIVVRIREILAVGAGRCEIVKVVVESRVGYLWWLLMISPEQFVLWSSVSLPMLVAVSDGHKAACTQVPVAHGVFVCRNDVGENCIKVGKLMKQLKRRKDEDITGVA</sequence>
<evidence type="ECO:0000313" key="1">
    <source>
        <dbReference type="EMBL" id="TID23701.1"/>
    </source>
</evidence>
<accession>A0A4Z1PEV0</accession>
<dbReference type="Proteomes" id="UP000298493">
    <property type="component" value="Unassembled WGS sequence"/>
</dbReference>
<dbReference type="AlphaFoldDB" id="A0A4Z1PEV0"/>
<protein>
    <submittedName>
        <fullName evidence="1">Uncharacterized protein</fullName>
    </submittedName>
</protein>
<evidence type="ECO:0000313" key="2">
    <source>
        <dbReference type="Proteomes" id="UP000298493"/>
    </source>
</evidence>
<keyword evidence="2" id="KW-1185">Reference proteome</keyword>
<reference evidence="1 2" key="1">
    <citation type="submission" date="2019-04" db="EMBL/GenBank/DDBJ databases">
        <title>High contiguity whole genome sequence and gene annotation resource for two Venturia nashicola isolates.</title>
        <authorList>
            <person name="Prokchorchik M."/>
            <person name="Won K."/>
            <person name="Lee Y."/>
            <person name="Choi E.D."/>
            <person name="Segonzac C."/>
            <person name="Sohn K.H."/>
        </authorList>
    </citation>
    <scope>NUCLEOTIDE SEQUENCE [LARGE SCALE GENOMIC DNA]</scope>
    <source>
        <strain evidence="1 2">PRI2</strain>
    </source>
</reference>
<name>A0A4Z1PEV0_9PEZI</name>
<dbReference type="EMBL" id="SNSC02000006">
    <property type="protein sequence ID" value="TID23701.1"/>
    <property type="molecule type" value="Genomic_DNA"/>
</dbReference>
<organism evidence="1 2">
    <name type="scientific">Venturia nashicola</name>
    <dbReference type="NCBI Taxonomy" id="86259"/>
    <lineage>
        <taxon>Eukaryota</taxon>
        <taxon>Fungi</taxon>
        <taxon>Dikarya</taxon>
        <taxon>Ascomycota</taxon>
        <taxon>Pezizomycotina</taxon>
        <taxon>Dothideomycetes</taxon>
        <taxon>Pleosporomycetidae</taxon>
        <taxon>Venturiales</taxon>
        <taxon>Venturiaceae</taxon>
        <taxon>Venturia</taxon>
    </lineage>
</organism>